<evidence type="ECO:0000256" key="2">
    <source>
        <dbReference type="ARBA" id="ARBA00013184"/>
    </source>
</evidence>
<evidence type="ECO:0000256" key="9">
    <source>
        <dbReference type="ARBA" id="ARBA00048017"/>
    </source>
</evidence>
<evidence type="ECO:0000313" key="14">
    <source>
        <dbReference type="EMBL" id="KAG5192678.1"/>
    </source>
</evidence>
<keyword evidence="5" id="KW-0805">Transcription regulation</keyword>
<comment type="caution">
    <text evidence="14">The sequence shown here is derived from an EMBL/GenBank/DDBJ whole genome shotgun (WGS) entry which is preliminary data.</text>
</comment>
<dbReference type="SUPFAM" id="SSF47370">
    <property type="entry name" value="Bromodomain"/>
    <property type="match status" value="1"/>
</dbReference>
<dbReference type="InterPro" id="IPR001487">
    <property type="entry name" value="Bromodomain"/>
</dbReference>
<dbReference type="GO" id="GO:0000123">
    <property type="term" value="C:histone acetyltransferase complex"/>
    <property type="evidence" value="ECO:0007669"/>
    <property type="project" value="TreeGrafter"/>
</dbReference>
<evidence type="ECO:0000259" key="13">
    <source>
        <dbReference type="PROSITE" id="PS51727"/>
    </source>
</evidence>
<protein>
    <recommendedName>
        <fullName evidence="2">histone acetyltransferase</fullName>
        <ecNumber evidence="2">2.3.1.48</ecNumber>
    </recommendedName>
</protein>
<evidence type="ECO:0000313" key="15">
    <source>
        <dbReference type="Proteomes" id="UP000664859"/>
    </source>
</evidence>
<dbReference type="GO" id="GO:0004402">
    <property type="term" value="F:histone acetyltransferase activity"/>
    <property type="evidence" value="ECO:0007669"/>
    <property type="project" value="InterPro"/>
</dbReference>
<dbReference type="GO" id="GO:0003713">
    <property type="term" value="F:transcription coactivator activity"/>
    <property type="evidence" value="ECO:0007669"/>
    <property type="project" value="TreeGrafter"/>
</dbReference>
<evidence type="ECO:0000256" key="1">
    <source>
        <dbReference type="ARBA" id="ARBA00004123"/>
    </source>
</evidence>
<keyword evidence="4" id="KW-0156">Chromatin regulator</keyword>
<comment type="subcellular location">
    <subcellularLocation>
        <location evidence="1">Nucleus</location>
    </subcellularLocation>
</comment>
<sequence>MTNRLMDSVCSMDAMAPKDIVRHMQASNMEPFLQDVALPVVTGLLKWDASNGGNFSAAVGSFQSERPGYAEEVVAPMDLTTVSKRVTAMHYCSAKEFVDDIRRLACTSETISAAAAVAAAEAQQEGEWQARTIAKGLHEQWVVEDQLDADVVRGTLSAAARQALRGNLVVAELSSCMESFAVPAGVREAFAADADGAPIPSTIEYTSRALGLFWRIHGAWVCVFALFAQEYGAQAPACNARQVYISLLDSVAYAHPTPVRTAAYQRVLLGYLALVRERGYVAAHLWSSPPLGRKGYIFRCRPAHMKIPTCDRLRDWYRTVLELGARDGIISEVLNLYEAHFEAMDKKAAIAARTRPAAPSADAVSSSGGSSGSGDARRGDSGGASGGGGSSGGGISGSGSSSGGSNGGGGGGGGGGAGGGGSGGGGGGGGGSGDIDASAHACQPFAPPLFDGGYCLQEFCTTTTAAESVRQLCHAVDTNKDVLFVVRLAPLAAITGGDAAAAARRGGAGVAASTPLAVTCDRNASLARDPLDTPYAFLEACDCLHLQFDSLRHAKYASAALLRHLNLRHAGVLQPQCSTCEAPICSGWGHRCGFCWFQVSYGIATHPPLSAATRQQQQQLPLDGDQPVSSLSKHAANDQGGMKVAKTPKMAMLSSPGSGAGHA</sequence>
<evidence type="ECO:0000256" key="6">
    <source>
        <dbReference type="ARBA" id="ARBA00023117"/>
    </source>
</evidence>
<keyword evidence="8" id="KW-0539">Nucleus</keyword>
<dbReference type="Gene3D" id="1.20.920.10">
    <property type="entry name" value="Bromodomain-like"/>
    <property type="match status" value="1"/>
</dbReference>
<feature type="region of interest" description="Disordered" evidence="11">
    <location>
        <begin position="610"/>
        <end position="646"/>
    </location>
</feature>
<feature type="region of interest" description="Disordered" evidence="11">
    <location>
        <begin position="356"/>
        <end position="415"/>
    </location>
</feature>
<dbReference type="OrthoDB" id="899at2759"/>
<evidence type="ECO:0000259" key="12">
    <source>
        <dbReference type="PROSITE" id="PS50014"/>
    </source>
</evidence>
<dbReference type="InterPro" id="IPR013178">
    <property type="entry name" value="Histone_AcTrfase_Rtt109/CBP"/>
</dbReference>
<organism evidence="14 15">
    <name type="scientific">Tribonema minus</name>
    <dbReference type="NCBI Taxonomy" id="303371"/>
    <lineage>
        <taxon>Eukaryota</taxon>
        <taxon>Sar</taxon>
        <taxon>Stramenopiles</taxon>
        <taxon>Ochrophyta</taxon>
        <taxon>PX clade</taxon>
        <taxon>Xanthophyceae</taxon>
        <taxon>Tribonematales</taxon>
        <taxon>Tribonemataceae</taxon>
        <taxon>Tribonema</taxon>
    </lineage>
</organism>
<dbReference type="PROSITE" id="PS50014">
    <property type="entry name" value="BROMODOMAIN_2"/>
    <property type="match status" value="1"/>
</dbReference>
<dbReference type="PROSITE" id="PS51727">
    <property type="entry name" value="CBP_P300_HAT"/>
    <property type="match status" value="1"/>
</dbReference>
<feature type="compositionally biased region" description="Low complexity" evidence="11">
    <location>
        <begin position="356"/>
        <end position="368"/>
    </location>
</feature>
<keyword evidence="6 10" id="KW-0103">Bromodomain</keyword>
<dbReference type="InterPro" id="IPR036427">
    <property type="entry name" value="Bromodomain-like_sf"/>
</dbReference>
<proteinExistence type="predicted"/>
<feature type="domain" description="CBP/p300-type HAT" evidence="13">
    <location>
        <begin position="128"/>
        <end position="570"/>
    </location>
</feature>
<dbReference type="Pfam" id="PF08214">
    <property type="entry name" value="HAT_KAT11"/>
    <property type="match status" value="1"/>
</dbReference>
<name>A0A835ZPS9_9STRA</name>
<dbReference type="EMBL" id="JAFCMP010000003">
    <property type="protein sequence ID" value="KAG5192678.1"/>
    <property type="molecule type" value="Genomic_DNA"/>
</dbReference>
<dbReference type="SMART" id="SM01250">
    <property type="entry name" value="KAT11"/>
    <property type="match status" value="1"/>
</dbReference>
<evidence type="ECO:0000256" key="10">
    <source>
        <dbReference type="PROSITE-ProRule" id="PRU00035"/>
    </source>
</evidence>
<feature type="compositionally biased region" description="Low complexity" evidence="11">
    <location>
        <begin position="615"/>
        <end position="627"/>
    </location>
</feature>
<dbReference type="PANTHER" id="PTHR13808">
    <property type="entry name" value="CBP/P300-RELATED"/>
    <property type="match status" value="1"/>
</dbReference>
<keyword evidence="7" id="KW-0804">Transcription</keyword>
<dbReference type="Pfam" id="PF00439">
    <property type="entry name" value="Bromodomain"/>
    <property type="match status" value="1"/>
</dbReference>
<feature type="compositionally biased region" description="Gly residues" evidence="11">
    <location>
        <begin position="381"/>
        <end position="415"/>
    </location>
</feature>
<evidence type="ECO:0000256" key="8">
    <source>
        <dbReference type="ARBA" id="ARBA00023242"/>
    </source>
</evidence>
<accession>A0A835ZPS9</accession>
<dbReference type="GO" id="GO:0005634">
    <property type="term" value="C:nucleus"/>
    <property type="evidence" value="ECO:0007669"/>
    <property type="project" value="UniProtKB-SubCell"/>
</dbReference>
<gene>
    <name evidence="14" type="ORF">JKP88DRAFT_292797</name>
</gene>
<reference evidence="14" key="1">
    <citation type="submission" date="2021-02" db="EMBL/GenBank/DDBJ databases">
        <title>First Annotated Genome of the Yellow-green Alga Tribonema minus.</title>
        <authorList>
            <person name="Mahan K.M."/>
        </authorList>
    </citation>
    <scope>NUCLEOTIDE SEQUENCE</scope>
    <source>
        <strain evidence="14">UTEX B ZZ1240</strain>
    </source>
</reference>
<dbReference type="GO" id="GO:0031490">
    <property type="term" value="F:chromatin DNA binding"/>
    <property type="evidence" value="ECO:0007669"/>
    <property type="project" value="TreeGrafter"/>
</dbReference>
<keyword evidence="3" id="KW-0808">Transferase</keyword>
<evidence type="ECO:0000256" key="11">
    <source>
        <dbReference type="SAM" id="MobiDB-lite"/>
    </source>
</evidence>
<evidence type="ECO:0000256" key="3">
    <source>
        <dbReference type="ARBA" id="ARBA00022679"/>
    </source>
</evidence>
<dbReference type="GO" id="GO:0005667">
    <property type="term" value="C:transcription regulator complex"/>
    <property type="evidence" value="ECO:0007669"/>
    <property type="project" value="TreeGrafter"/>
</dbReference>
<evidence type="ECO:0000256" key="7">
    <source>
        <dbReference type="ARBA" id="ARBA00023163"/>
    </source>
</evidence>
<dbReference type="Proteomes" id="UP000664859">
    <property type="component" value="Unassembled WGS sequence"/>
</dbReference>
<evidence type="ECO:0000256" key="5">
    <source>
        <dbReference type="ARBA" id="ARBA00023015"/>
    </source>
</evidence>
<evidence type="ECO:0000256" key="4">
    <source>
        <dbReference type="ARBA" id="ARBA00022853"/>
    </source>
</evidence>
<keyword evidence="15" id="KW-1185">Reference proteome</keyword>
<dbReference type="EC" id="2.3.1.48" evidence="2"/>
<comment type="catalytic activity">
    <reaction evidence="9">
        <text>L-lysyl-[protein] + acetyl-CoA = N(6)-acetyl-L-lysyl-[protein] + CoA + H(+)</text>
        <dbReference type="Rhea" id="RHEA:45948"/>
        <dbReference type="Rhea" id="RHEA-COMP:9752"/>
        <dbReference type="Rhea" id="RHEA-COMP:10731"/>
        <dbReference type="ChEBI" id="CHEBI:15378"/>
        <dbReference type="ChEBI" id="CHEBI:29969"/>
        <dbReference type="ChEBI" id="CHEBI:57287"/>
        <dbReference type="ChEBI" id="CHEBI:57288"/>
        <dbReference type="ChEBI" id="CHEBI:61930"/>
        <dbReference type="EC" id="2.3.1.48"/>
    </reaction>
</comment>
<feature type="domain" description="Bromo" evidence="12">
    <location>
        <begin position="55"/>
        <end position="119"/>
    </location>
</feature>
<dbReference type="PANTHER" id="PTHR13808:SF1">
    <property type="entry name" value="HISTONE ACETYLTRANSFERASE"/>
    <property type="match status" value="1"/>
</dbReference>
<dbReference type="AlphaFoldDB" id="A0A835ZPS9"/>
<dbReference type="GO" id="GO:0045944">
    <property type="term" value="P:positive regulation of transcription by RNA polymerase II"/>
    <property type="evidence" value="ECO:0007669"/>
    <property type="project" value="TreeGrafter"/>
</dbReference>
<dbReference type="InterPro" id="IPR031162">
    <property type="entry name" value="CBP_P300_HAT"/>
</dbReference>